<dbReference type="PANTHER" id="PTHR37984:SF5">
    <property type="entry name" value="PROTEIN NYNRIN-LIKE"/>
    <property type="match status" value="1"/>
</dbReference>
<reference evidence="2 3" key="1">
    <citation type="submission" date="2013-12" db="EMBL/GenBank/DDBJ databases">
        <title>Draft genome of the parsitic nematode Ancylostoma duodenale.</title>
        <authorList>
            <person name="Mitreva M."/>
        </authorList>
    </citation>
    <scope>NUCLEOTIDE SEQUENCE [LARGE SCALE GENOMIC DNA]</scope>
    <source>
        <strain evidence="2 3">Zhejiang</strain>
    </source>
</reference>
<gene>
    <name evidence="2" type="ORF">ANCDUO_09542</name>
</gene>
<proteinExistence type="predicted"/>
<evidence type="ECO:0000313" key="2">
    <source>
        <dbReference type="EMBL" id="KIH60214.1"/>
    </source>
</evidence>
<sequence length="210" mass="23977">MCEERGATHVRTPLYHPQSNDQAERFVDILKRGIKKLKGERSPTLRPSTDCRDTVLLAYRTTSNAALQGKSPAEVFLGRRLGTRLGMLVPRREQPEPDFAADRRKQIEAQFNRKHGTRSREFSSGDTVMVKSHRGASKFEWTEGTAYKLLVISPAISRSHRISNERIADKIAMAGHDVHFLEQHSRSPHYTKSRKAFLNTRQHTMNCVKV</sequence>
<protein>
    <recommendedName>
        <fullName evidence="1">Integrase catalytic domain-containing protein</fullName>
    </recommendedName>
</protein>
<feature type="domain" description="Integrase catalytic" evidence="1">
    <location>
        <begin position="1"/>
        <end position="80"/>
    </location>
</feature>
<dbReference type="InterPro" id="IPR050951">
    <property type="entry name" value="Retrovirus_Pol_polyprotein"/>
</dbReference>
<dbReference type="SUPFAM" id="SSF53098">
    <property type="entry name" value="Ribonuclease H-like"/>
    <property type="match status" value="1"/>
</dbReference>
<dbReference type="AlphaFoldDB" id="A0A0C2GMH5"/>
<evidence type="ECO:0000313" key="3">
    <source>
        <dbReference type="Proteomes" id="UP000054047"/>
    </source>
</evidence>
<name>A0A0C2GMH5_9BILA</name>
<evidence type="ECO:0000259" key="1">
    <source>
        <dbReference type="PROSITE" id="PS50994"/>
    </source>
</evidence>
<dbReference type="GO" id="GO:0003676">
    <property type="term" value="F:nucleic acid binding"/>
    <property type="evidence" value="ECO:0007669"/>
    <property type="project" value="InterPro"/>
</dbReference>
<dbReference type="PANTHER" id="PTHR37984">
    <property type="entry name" value="PROTEIN CBG26694"/>
    <property type="match status" value="1"/>
</dbReference>
<accession>A0A0C2GMH5</accession>
<dbReference type="PROSITE" id="PS50994">
    <property type="entry name" value="INTEGRASE"/>
    <property type="match status" value="1"/>
</dbReference>
<dbReference type="InterPro" id="IPR036397">
    <property type="entry name" value="RNaseH_sf"/>
</dbReference>
<dbReference type="InterPro" id="IPR001584">
    <property type="entry name" value="Integrase_cat-core"/>
</dbReference>
<dbReference type="Proteomes" id="UP000054047">
    <property type="component" value="Unassembled WGS sequence"/>
</dbReference>
<dbReference type="GO" id="GO:0015074">
    <property type="term" value="P:DNA integration"/>
    <property type="evidence" value="ECO:0007669"/>
    <property type="project" value="InterPro"/>
</dbReference>
<dbReference type="Gene3D" id="3.30.420.10">
    <property type="entry name" value="Ribonuclease H-like superfamily/Ribonuclease H"/>
    <property type="match status" value="1"/>
</dbReference>
<dbReference type="InterPro" id="IPR012337">
    <property type="entry name" value="RNaseH-like_sf"/>
</dbReference>
<keyword evidence="3" id="KW-1185">Reference proteome</keyword>
<organism evidence="2 3">
    <name type="scientific">Ancylostoma duodenale</name>
    <dbReference type="NCBI Taxonomy" id="51022"/>
    <lineage>
        <taxon>Eukaryota</taxon>
        <taxon>Metazoa</taxon>
        <taxon>Ecdysozoa</taxon>
        <taxon>Nematoda</taxon>
        <taxon>Chromadorea</taxon>
        <taxon>Rhabditida</taxon>
        <taxon>Rhabditina</taxon>
        <taxon>Rhabditomorpha</taxon>
        <taxon>Strongyloidea</taxon>
        <taxon>Ancylostomatidae</taxon>
        <taxon>Ancylostomatinae</taxon>
        <taxon>Ancylostoma</taxon>
    </lineage>
</organism>
<dbReference type="EMBL" id="KN731179">
    <property type="protein sequence ID" value="KIH60214.1"/>
    <property type="molecule type" value="Genomic_DNA"/>
</dbReference>